<accession>A0A7J5LLS2</accession>
<proteinExistence type="predicted"/>
<reference evidence="2 3" key="1">
    <citation type="journal article" date="2019" name="Nat. Med.">
        <title>A library of human gut bacterial isolates paired with longitudinal multiomics data enables mechanistic microbiome research.</title>
        <authorList>
            <person name="Poyet M."/>
            <person name="Groussin M."/>
            <person name="Gibbons S.M."/>
            <person name="Avila-Pacheco J."/>
            <person name="Jiang X."/>
            <person name="Kearney S.M."/>
            <person name="Perrotta A.R."/>
            <person name="Berdy B."/>
            <person name="Zhao S."/>
            <person name="Lieberman T.D."/>
            <person name="Swanson P.K."/>
            <person name="Smith M."/>
            <person name="Roesemann S."/>
            <person name="Alexander J.E."/>
            <person name="Rich S.A."/>
            <person name="Livny J."/>
            <person name="Vlamakis H."/>
            <person name="Clish C."/>
            <person name="Bullock K."/>
            <person name="Deik A."/>
            <person name="Scott J."/>
            <person name="Pierce K.A."/>
            <person name="Xavier R.J."/>
            <person name="Alm E.J."/>
        </authorList>
    </citation>
    <scope>NUCLEOTIDE SEQUENCE [LARGE SCALE GENOMIC DNA]</scope>
    <source>
        <strain evidence="2 3">BIOML-A2</strain>
    </source>
</reference>
<dbReference type="EMBL" id="WCLA01000021">
    <property type="protein sequence ID" value="KAB5326956.1"/>
    <property type="molecule type" value="Genomic_DNA"/>
</dbReference>
<feature type="transmembrane region" description="Helical" evidence="1">
    <location>
        <begin position="164"/>
        <end position="187"/>
    </location>
</feature>
<evidence type="ECO:0000313" key="3">
    <source>
        <dbReference type="Proteomes" id="UP000431177"/>
    </source>
</evidence>
<comment type="caution">
    <text evidence="2">The sequence shown here is derived from an EMBL/GenBank/DDBJ whole genome shotgun (WGS) entry which is preliminary data.</text>
</comment>
<dbReference type="AlphaFoldDB" id="A0A7J5LLS2"/>
<name>A0A7J5LLS2_BACSE</name>
<sequence length="189" mass="22702">MKRIELFFNMLYYCNYMIFHKVQKGIDWLLLSILDNTCTRKFCKSNGYWEYVNSVKQIYNNLMWSSENKKRPPFKILSMADTGIILFICINSFTILIILLTILDAIALKTGIGVYDFFNNKMVLGLLIIILCIMIYFTYHVFIDKNDKYVSYFKKFRKQKFWKLFIWYILSYSMSIVCLCITLRFILTK</sequence>
<feature type="transmembrane region" description="Helical" evidence="1">
    <location>
        <begin position="123"/>
        <end position="143"/>
    </location>
</feature>
<gene>
    <name evidence="2" type="ORF">F9950_11015</name>
</gene>
<evidence type="ECO:0000313" key="2">
    <source>
        <dbReference type="EMBL" id="KAB5326956.1"/>
    </source>
</evidence>
<organism evidence="2 3">
    <name type="scientific">Bacteroides stercoris</name>
    <dbReference type="NCBI Taxonomy" id="46506"/>
    <lineage>
        <taxon>Bacteria</taxon>
        <taxon>Pseudomonadati</taxon>
        <taxon>Bacteroidota</taxon>
        <taxon>Bacteroidia</taxon>
        <taxon>Bacteroidales</taxon>
        <taxon>Bacteroidaceae</taxon>
        <taxon>Bacteroides</taxon>
    </lineage>
</organism>
<dbReference type="Proteomes" id="UP000431177">
    <property type="component" value="Unassembled WGS sequence"/>
</dbReference>
<keyword evidence="1" id="KW-0812">Transmembrane</keyword>
<keyword evidence="1" id="KW-0472">Membrane</keyword>
<feature type="transmembrane region" description="Helical" evidence="1">
    <location>
        <begin position="79"/>
        <end position="103"/>
    </location>
</feature>
<evidence type="ECO:0000256" key="1">
    <source>
        <dbReference type="SAM" id="Phobius"/>
    </source>
</evidence>
<keyword evidence="1" id="KW-1133">Transmembrane helix</keyword>
<protein>
    <submittedName>
        <fullName evidence="2">Uncharacterized protein</fullName>
    </submittedName>
</protein>